<evidence type="ECO:0000259" key="7">
    <source>
        <dbReference type="Pfam" id="PF20637"/>
    </source>
</evidence>
<keyword evidence="4 5" id="KW-0072">Autophagy</keyword>
<keyword evidence="2 5" id="KW-1017">Isopeptide bond</keyword>
<comment type="similarity">
    <text evidence="1 5">Belongs to the ATG5 family.</text>
</comment>
<dbReference type="Proteomes" id="UP000785679">
    <property type="component" value="Unassembled WGS sequence"/>
</dbReference>
<dbReference type="GO" id="GO:0019776">
    <property type="term" value="F:Atg8-family ligase activity"/>
    <property type="evidence" value="ECO:0007669"/>
    <property type="project" value="TreeGrafter"/>
</dbReference>
<dbReference type="AlphaFoldDB" id="A0A8J8NLT0"/>
<evidence type="ECO:0000256" key="4">
    <source>
        <dbReference type="ARBA" id="ARBA00023006"/>
    </source>
</evidence>
<dbReference type="InterPro" id="IPR048940">
    <property type="entry name" value="ATG5_HBR"/>
</dbReference>
<keyword evidence="5" id="KW-0472">Membrane</keyword>
<feature type="domain" description="Autophagy protein ATG5 UblA" evidence="8">
    <location>
        <begin position="41"/>
        <end position="142"/>
    </location>
</feature>
<dbReference type="Gene3D" id="3.10.20.90">
    <property type="entry name" value="Phosphatidylinositol 3-kinase Catalytic Subunit, Chain A, domain 1"/>
    <property type="match status" value="1"/>
</dbReference>
<dbReference type="Pfam" id="PF04106">
    <property type="entry name" value="ATG5_UblB"/>
    <property type="match status" value="1"/>
</dbReference>
<dbReference type="GO" id="GO:0000422">
    <property type="term" value="P:autophagy of mitochondrion"/>
    <property type="evidence" value="ECO:0007669"/>
    <property type="project" value="TreeGrafter"/>
</dbReference>
<dbReference type="GO" id="GO:0044233">
    <property type="term" value="C:mitochondria-associated endoplasmic reticulum membrane contact site"/>
    <property type="evidence" value="ECO:0007669"/>
    <property type="project" value="TreeGrafter"/>
</dbReference>
<evidence type="ECO:0000313" key="10">
    <source>
        <dbReference type="Proteomes" id="UP000785679"/>
    </source>
</evidence>
<accession>A0A8J8NLT0</accession>
<dbReference type="InterPro" id="IPR048318">
    <property type="entry name" value="ATG5_UblB"/>
</dbReference>
<evidence type="ECO:0000256" key="3">
    <source>
        <dbReference type="ARBA" id="ARBA00022843"/>
    </source>
</evidence>
<dbReference type="Pfam" id="PF20637">
    <property type="entry name" value="ATG5_HBR"/>
    <property type="match status" value="1"/>
</dbReference>
<feature type="domain" description="Autophagy protein ATG5 UblB" evidence="6">
    <location>
        <begin position="235"/>
        <end position="329"/>
    </location>
</feature>
<dbReference type="PANTHER" id="PTHR13040:SF2">
    <property type="entry name" value="AUTOPHAGY PROTEIN 5"/>
    <property type="match status" value="1"/>
</dbReference>
<dbReference type="Pfam" id="PF20638">
    <property type="entry name" value="ATG5_UblA"/>
    <property type="match status" value="1"/>
</dbReference>
<comment type="caution">
    <text evidence="9">The sequence shown here is derived from an EMBL/GenBank/DDBJ whole genome shotgun (WGS) entry which is preliminary data.</text>
</comment>
<dbReference type="GO" id="GO:0034274">
    <property type="term" value="C:Atg12-Atg5-Atg16 complex"/>
    <property type="evidence" value="ECO:0007669"/>
    <property type="project" value="TreeGrafter"/>
</dbReference>
<dbReference type="InterPro" id="IPR007239">
    <property type="entry name" value="Atg5"/>
</dbReference>
<evidence type="ECO:0000259" key="6">
    <source>
        <dbReference type="Pfam" id="PF04106"/>
    </source>
</evidence>
<keyword evidence="3 5" id="KW-0832">Ubl conjugation</keyword>
<comment type="subcellular location">
    <subcellularLocation>
        <location evidence="5">Preautophagosomal structure membrane</location>
        <topology evidence="5">Peripheral membrane protein</topology>
    </subcellularLocation>
</comment>
<comment type="subunit">
    <text evidence="5">Conjugated with ATG12.</text>
</comment>
<comment type="function">
    <text evidence="5">Involved in autophagic vesicle formation.</text>
</comment>
<dbReference type="PANTHER" id="PTHR13040">
    <property type="entry name" value="AUTOPHAGY PROTEIN 5"/>
    <property type="match status" value="1"/>
</dbReference>
<reference evidence="9" key="1">
    <citation type="submission" date="2019-06" db="EMBL/GenBank/DDBJ databases">
        <authorList>
            <person name="Zheng W."/>
        </authorList>
    </citation>
    <scope>NUCLEOTIDE SEQUENCE</scope>
    <source>
        <strain evidence="9">QDHG01</strain>
    </source>
</reference>
<organism evidence="9 10">
    <name type="scientific">Halteria grandinella</name>
    <dbReference type="NCBI Taxonomy" id="5974"/>
    <lineage>
        <taxon>Eukaryota</taxon>
        <taxon>Sar</taxon>
        <taxon>Alveolata</taxon>
        <taxon>Ciliophora</taxon>
        <taxon>Intramacronucleata</taxon>
        <taxon>Spirotrichea</taxon>
        <taxon>Stichotrichia</taxon>
        <taxon>Sporadotrichida</taxon>
        <taxon>Halteriidae</taxon>
        <taxon>Halteria</taxon>
    </lineage>
</organism>
<protein>
    <recommendedName>
        <fullName evidence="5">Autophagy protein 5</fullName>
    </recommendedName>
</protein>
<dbReference type="Gene3D" id="3.10.20.620">
    <property type="match status" value="1"/>
</dbReference>
<dbReference type="EMBL" id="RRYP01012327">
    <property type="protein sequence ID" value="TNV77188.1"/>
    <property type="molecule type" value="Genomic_DNA"/>
</dbReference>
<evidence type="ECO:0000313" key="9">
    <source>
        <dbReference type="EMBL" id="TNV77188.1"/>
    </source>
</evidence>
<dbReference type="Gene3D" id="1.10.246.190">
    <property type="entry name" value="Autophagy protein Apg5, helix rich domain"/>
    <property type="match status" value="1"/>
</dbReference>
<keyword evidence="10" id="KW-1185">Reference proteome</keyword>
<evidence type="ECO:0000259" key="8">
    <source>
        <dbReference type="Pfam" id="PF20638"/>
    </source>
</evidence>
<feature type="domain" description="Autophagy protein ATG5 alpha-helical bundle region" evidence="7">
    <location>
        <begin position="158"/>
        <end position="212"/>
    </location>
</feature>
<name>A0A8J8NLT0_HALGN</name>
<evidence type="ECO:0000256" key="1">
    <source>
        <dbReference type="ARBA" id="ARBA00006910"/>
    </source>
</evidence>
<dbReference type="GO" id="GO:0006995">
    <property type="term" value="P:cellular response to nitrogen starvation"/>
    <property type="evidence" value="ECO:0007669"/>
    <property type="project" value="TreeGrafter"/>
</dbReference>
<gene>
    <name evidence="9" type="ORF">FGO68_gene5414</name>
</gene>
<evidence type="ECO:0000256" key="2">
    <source>
        <dbReference type="ARBA" id="ARBA00022499"/>
    </source>
</evidence>
<dbReference type="InterPro" id="IPR042526">
    <property type="entry name" value="Atg5_HR"/>
</dbReference>
<dbReference type="OrthoDB" id="272162at2759"/>
<dbReference type="InterPro" id="IPR048939">
    <property type="entry name" value="ATG5_UblA"/>
</dbReference>
<dbReference type="InterPro" id="IPR042527">
    <property type="entry name" value="Atg5_UblA_dom_sf"/>
</dbReference>
<proteinExistence type="inferred from homology"/>
<dbReference type="GO" id="GO:0034045">
    <property type="term" value="C:phagophore assembly site membrane"/>
    <property type="evidence" value="ECO:0007669"/>
    <property type="project" value="UniProtKB-SubCell"/>
</dbReference>
<sequence>MEQSQLLSQSSVINTHPIPQAARFERLDAADAVNLELRRKLWEGLLPVKVDLALNEINSSETPRSLYIMAPRENYFFYILNEVKWLFDSYRPTDKVDAYDEMWFEFNNTPLKWNVPIGVQFDALVGIAMKQRDLPWCLTFHYRGFPEEQVLKLEGLNFFKFHFINALKESHSLRMGSAQEILANMQKKDETRMIDGLRKHNYENFWEINQNLCDKHITELKKYALRVFTNVHHTYVQPNIEVLKPQDAQSQDSEEPVSQNPSSLTLGDVLLETFPRLFESVLNDSGEVELAKKRNFEVIVQGVEADMNTPLYWLQLNMSYLDNFLYVCLHFL</sequence>
<evidence type="ECO:0000256" key="5">
    <source>
        <dbReference type="RuleBase" id="RU361202"/>
    </source>
</evidence>
<dbReference type="GO" id="GO:0034727">
    <property type="term" value="P:piecemeal microautophagy of the nucleus"/>
    <property type="evidence" value="ECO:0007669"/>
    <property type="project" value="TreeGrafter"/>
</dbReference>
<dbReference type="GO" id="GO:0061908">
    <property type="term" value="C:phagophore"/>
    <property type="evidence" value="ECO:0007669"/>
    <property type="project" value="TreeGrafter"/>
</dbReference>
<dbReference type="GO" id="GO:0005776">
    <property type="term" value="C:autophagosome"/>
    <property type="evidence" value="ECO:0007669"/>
    <property type="project" value="TreeGrafter"/>
</dbReference>